<name>A0A9P4UVC3_9PLEO</name>
<gene>
    <name evidence="1" type="ORF">EJ04DRAFT_571033</name>
</gene>
<dbReference type="Proteomes" id="UP000799444">
    <property type="component" value="Unassembled WGS sequence"/>
</dbReference>
<dbReference type="OrthoDB" id="27483at2759"/>
<sequence length="687" mass="76945">MSNTREVYLYPLEHQYTRSSLASGITALKGKDAAKGRSLQSVCPEEGVYWFIGHLTRVCNDPDIGFGYTTDEEDAEETVSLTYAVTPAGNEINIFDSIDAILAEGFYEDRGPDSEDEGEFTGNESMPSTYRYHDTVILLALGDAVWGSTTNTSENLTTTATRLKIMEAEVSAHPDELTIEEATNGLKRIIQNLIAKTQLYTRIRPLYTGAWYYEPESIPPLLEHAASLGRTIGQTFLVRDVLQSHFRNGEWSDYSELITLVAKEIGKDTLCRVPSGLTFTYANNMRKTFESVGRNLPHAALPALTDLARTHMYYILPRISGLNAEDVLPLVELSRSLQLEKYSEIILPELQKCDHEQVLRFMIEMASDQNLQQGLKWAAATYEHMAKAKPSIFKPPATTFDPTFHGNTLRAHLLGDHLGDHLGDYFRVGGSSEVMQILERALKMELETPAIVIVEQILSNASTCGQVQSQSKWPSTFTIIEEVVTAIARARIPAVKKAAGPLTRVALEACISLHLKSRPTPPTDWSRTTHLSCGCEPHRNLNAFLASPMQSHAGFTYNADIRKHLENSFYSRSFARGDYTFTTQKGRLPFTLVITKTTNEFKRTMENWEKDGRIMRSQLLALEGQLMNLVGDRTWYNGLLQLEVRPQKAGPAAALHRISESAENSRMVVTEARKKRKLEVVDLTDDI</sequence>
<reference evidence="1" key="1">
    <citation type="journal article" date="2020" name="Stud. Mycol.">
        <title>101 Dothideomycetes genomes: a test case for predicting lifestyles and emergence of pathogens.</title>
        <authorList>
            <person name="Haridas S."/>
            <person name="Albert R."/>
            <person name="Binder M."/>
            <person name="Bloem J."/>
            <person name="Labutti K."/>
            <person name="Salamov A."/>
            <person name="Andreopoulos B."/>
            <person name="Baker S."/>
            <person name="Barry K."/>
            <person name="Bills G."/>
            <person name="Bluhm B."/>
            <person name="Cannon C."/>
            <person name="Castanera R."/>
            <person name="Culley D."/>
            <person name="Daum C."/>
            <person name="Ezra D."/>
            <person name="Gonzalez J."/>
            <person name="Henrissat B."/>
            <person name="Kuo A."/>
            <person name="Liang C."/>
            <person name="Lipzen A."/>
            <person name="Lutzoni F."/>
            <person name="Magnuson J."/>
            <person name="Mondo S."/>
            <person name="Nolan M."/>
            <person name="Ohm R."/>
            <person name="Pangilinan J."/>
            <person name="Park H.-J."/>
            <person name="Ramirez L."/>
            <person name="Alfaro M."/>
            <person name="Sun H."/>
            <person name="Tritt A."/>
            <person name="Yoshinaga Y."/>
            <person name="Zwiers L.-H."/>
            <person name="Turgeon B."/>
            <person name="Goodwin S."/>
            <person name="Spatafora J."/>
            <person name="Crous P."/>
            <person name="Grigoriev I."/>
        </authorList>
    </citation>
    <scope>NUCLEOTIDE SEQUENCE</scope>
    <source>
        <strain evidence="1">CBS 125425</strain>
    </source>
</reference>
<keyword evidence="2" id="KW-1185">Reference proteome</keyword>
<comment type="caution">
    <text evidence="1">The sequence shown here is derived from an EMBL/GenBank/DDBJ whole genome shotgun (WGS) entry which is preliminary data.</text>
</comment>
<accession>A0A9P4UVC3</accession>
<dbReference type="AlphaFoldDB" id="A0A9P4UVC3"/>
<dbReference type="EMBL" id="ML996405">
    <property type="protein sequence ID" value="KAF2726706.1"/>
    <property type="molecule type" value="Genomic_DNA"/>
</dbReference>
<evidence type="ECO:0000313" key="1">
    <source>
        <dbReference type="EMBL" id="KAF2726706.1"/>
    </source>
</evidence>
<protein>
    <submittedName>
        <fullName evidence="1">Uncharacterized protein</fullName>
    </submittedName>
</protein>
<proteinExistence type="predicted"/>
<organism evidence="1 2">
    <name type="scientific">Polyplosphaeria fusca</name>
    <dbReference type="NCBI Taxonomy" id="682080"/>
    <lineage>
        <taxon>Eukaryota</taxon>
        <taxon>Fungi</taxon>
        <taxon>Dikarya</taxon>
        <taxon>Ascomycota</taxon>
        <taxon>Pezizomycotina</taxon>
        <taxon>Dothideomycetes</taxon>
        <taxon>Pleosporomycetidae</taxon>
        <taxon>Pleosporales</taxon>
        <taxon>Tetraplosphaeriaceae</taxon>
        <taxon>Polyplosphaeria</taxon>
    </lineage>
</organism>
<evidence type="ECO:0000313" key="2">
    <source>
        <dbReference type="Proteomes" id="UP000799444"/>
    </source>
</evidence>